<dbReference type="AlphaFoldDB" id="A0A645J572"/>
<organism evidence="1">
    <name type="scientific">bioreactor metagenome</name>
    <dbReference type="NCBI Taxonomy" id="1076179"/>
    <lineage>
        <taxon>unclassified sequences</taxon>
        <taxon>metagenomes</taxon>
        <taxon>ecological metagenomes</taxon>
    </lineage>
</organism>
<sequence length="35" mass="4159">MEDFILMKKSTRKFVIEATFGEKQRILKIGMIDIK</sequence>
<gene>
    <name evidence="1" type="ORF">SDC9_202284</name>
</gene>
<protein>
    <submittedName>
        <fullName evidence="1">Uncharacterized protein</fullName>
    </submittedName>
</protein>
<reference evidence="1" key="1">
    <citation type="submission" date="2019-08" db="EMBL/GenBank/DDBJ databases">
        <authorList>
            <person name="Kucharzyk K."/>
            <person name="Murdoch R.W."/>
            <person name="Higgins S."/>
            <person name="Loffler F."/>
        </authorList>
    </citation>
    <scope>NUCLEOTIDE SEQUENCE</scope>
</reference>
<dbReference type="EMBL" id="VSSQ01123022">
    <property type="protein sequence ID" value="MPN54613.1"/>
    <property type="molecule type" value="Genomic_DNA"/>
</dbReference>
<name>A0A645J572_9ZZZZ</name>
<evidence type="ECO:0000313" key="1">
    <source>
        <dbReference type="EMBL" id="MPN54613.1"/>
    </source>
</evidence>
<comment type="caution">
    <text evidence="1">The sequence shown here is derived from an EMBL/GenBank/DDBJ whole genome shotgun (WGS) entry which is preliminary data.</text>
</comment>
<proteinExistence type="predicted"/>
<accession>A0A645J572</accession>